<organism evidence="4 5">
    <name type="scientific">Mythimna separata</name>
    <name type="common">Oriental armyworm</name>
    <name type="synonym">Pseudaletia separata</name>
    <dbReference type="NCBI Taxonomy" id="271217"/>
    <lineage>
        <taxon>Eukaryota</taxon>
        <taxon>Metazoa</taxon>
        <taxon>Ecdysozoa</taxon>
        <taxon>Arthropoda</taxon>
        <taxon>Hexapoda</taxon>
        <taxon>Insecta</taxon>
        <taxon>Pterygota</taxon>
        <taxon>Neoptera</taxon>
        <taxon>Endopterygota</taxon>
        <taxon>Lepidoptera</taxon>
        <taxon>Glossata</taxon>
        <taxon>Ditrysia</taxon>
        <taxon>Noctuoidea</taxon>
        <taxon>Noctuidae</taxon>
        <taxon>Noctuinae</taxon>
        <taxon>Hadenini</taxon>
        <taxon>Mythimna</taxon>
    </lineage>
</organism>
<dbReference type="InterPro" id="IPR057251">
    <property type="entry name" value="FP_C"/>
</dbReference>
<feature type="compositionally biased region" description="Basic and acidic residues" evidence="2">
    <location>
        <begin position="17"/>
        <end position="28"/>
    </location>
</feature>
<keyword evidence="1" id="KW-0175">Coiled coil</keyword>
<feature type="domain" description="FP protein C-terminal" evidence="3">
    <location>
        <begin position="253"/>
        <end position="304"/>
    </location>
</feature>
<dbReference type="AlphaFoldDB" id="A0AAD8DQS0"/>
<gene>
    <name evidence="4" type="ORF">PYW07_003321</name>
</gene>
<evidence type="ECO:0000313" key="5">
    <source>
        <dbReference type="Proteomes" id="UP001231518"/>
    </source>
</evidence>
<proteinExistence type="predicted"/>
<keyword evidence="5" id="KW-1185">Reference proteome</keyword>
<protein>
    <recommendedName>
        <fullName evidence="3">FP protein C-terminal domain-containing protein</fullName>
    </recommendedName>
</protein>
<comment type="caution">
    <text evidence="4">The sequence shown here is derived from an EMBL/GenBank/DDBJ whole genome shotgun (WGS) entry which is preliminary data.</text>
</comment>
<sequence length="310" mass="35479">MYKTPPKTPPNQYSSRSESDIRKLHSDQDPVGNITQRAKRRCVSGEVSGDDLDMFKNDIKKMINEMICTQSSRLDKLEGHIKEIKNHYSEIKTTNTDLEKAMTLVSDQLQSLENKITGLENQRGSMAIQLAKLENKLEVLDHNLIKTSIELRNVPKRQNETKIMLYDTISHLSRHLGLDMESSSIRDITRQPSKKENVTSSLTVEFCNTLVKTKFLAAVKDHNKLNPTDKIKSTHLNLKSVPESPIYITELLTANTKRLFYLTRNHAKTHQYNYCWTSNGKVMLKKNPDSQTIVVRSEEQLKQLAAIIKA</sequence>
<accession>A0AAD8DQS0</accession>
<feature type="coiled-coil region" evidence="1">
    <location>
        <begin position="74"/>
        <end position="150"/>
    </location>
</feature>
<dbReference type="EMBL" id="JARGEI010000017">
    <property type="protein sequence ID" value="KAJ8716694.1"/>
    <property type="molecule type" value="Genomic_DNA"/>
</dbReference>
<dbReference type="Gene3D" id="1.20.5.340">
    <property type="match status" value="1"/>
</dbReference>
<evidence type="ECO:0000259" key="3">
    <source>
        <dbReference type="Pfam" id="PF25298"/>
    </source>
</evidence>
<name>A0AAD8DQS0_MYTSE</name>
<reference evidence="4" key="1">
    <citation type="submission" date="2023-03" db="EMBL/GenBank/DDBJ databases">
        <title>Chromosome-level genomes of two armyworms, Mythimna separata and Mythimna loreyi, provide insights into the biosynthesis and reception of sex pheromones.</title>
        <authorList>
            <person name="Zhao H."/>
        </authorList>
    </citation>
    <scope>NUCLEOTIDE SEQUENCE</scope>
    <source>
        <strain evidence="4">BeijingLab</strain>
        <tissue evidence="4">Pupa</tissue>
    </source>
</reference>
<dbReference type="Proteomes" id="UP001231518">
    <property type="component" value="Chromosome 14"/>
</dbReference>
<dbReference type="Pfam" id="PF25298">
    <property type="entry name" value="Baculo_FP_2nd"/>
    <property type="match status" value="1"/>
</dbReference>
<dbReference type="SUPFAM" id="SSF57997">
    <property type="entry name" value="Tropomyosin"/>
    <property type="match status" value="1"/>
</dbReference>
<evidence type="ECO:0000313" key="4">
    <source>
        <dbReference type="EMBL" id="KAJ8716694.1"/>
    </source>
</evidence>
<feature type="region of interest" description="Disordered" evidence="2">
    <location>
        <begin position="1"/>
        <end position="36"/>
    </location>
</feature>
<evidence type="ECO:0000256" key="2">
    <source>
        <dbReference type="SAM" id="MobiDB-lite"/>
    </source>
</evidence>
<evidence type="ECO:0000256" key="1">
    <source>
        <dbReference type="SAM" id="Coils"/>
    </source>
</evidence>